<evidence type="ECO:0000313" key="2">
    <source>
        <dbReference type="EMBL" id="NPU67790.1"/>
    </source>
</evidence>
<dbReference type="Proteomes" id="UP000886476">
    <property type="component" value="Unassembled WGS sequence"/>
</dbReference>
<comment type="caution">
    <text evidence="2">The sequence shown here is derived from an EMBL/GenBank/DDBJ whole genome shotgun (WGS) entry which is preliminary data.</text>
</comment>
<proteinExistence type="predicted"/>
<name>A0ABX2CK36_9BRAD</name>
<protein>
    <recommendedName>
        <fullName evidence="4">Phasin domain-containing protein</fullName>
    </recommendedName>
</protein>
<accession>A0ABX2CK36</accession>
<reference evidence="2" key="1">
    <citation type="submission" date="2020-05" db="EMBL/GenBank/DDBJ databases">
        <title>Nod-independent and nitrogen-fixing Bradyrhizobium aeschynomene sp. nov. isolated from nodules of Aeschynomene indica.</title>
        <authorList>
            <person name="Zhang Z."/>
        </authorList>
    </citation>
    <scope>NUCLEOTIDE SEQUENCE</scope>
    <source>
        <strain evidence="2">83012</strain>
    </source>
</reference>
<keyword evidence="1" id="KW-0175">Coiled coil</keyword>
<keyword evidence="3" id="KW-1185">Reference proteome</keyword>
<feature type="coiled-coil region" evidence="1">
    <location>
        <begin position="18"/>
        <end position="67"/>
    </location>
</feature>
<organism evidence="2 3">
    <name type="scientific">Bradyrhizobium aeschynomenes</name>
    <dbReference type="NCBI Taxonomy" id="2734909"/>
    <lineage>
        <taxon>Bacteria</taxon>
        <taxon>Pseudomonadati</taxon>
        <taxon>Pseudomonadota</taxon>
        <taxon>Alphaproteobacteria</taxon>
        <taxon>Hyphomicrobiales</taxon>
        <taxon>Nitrobacteraceae</taxon>
        <taxon>Bradyrhizobium</taxon>
    </lineage>
</organism>
<gene>
    <name evidence="2" type="ORF">HL667_22490</name>
</gene>
<dbReference type="EMBL" id="JABFDN010000008">
    <property type="protein sequence ID" value="NPU67790.1"/>
    <property type="molecule type" value="Genomic_DNA"/>
</dbReference>
<evidence type="ECO:0000256" key="1">
    <source>
        <dbReference type="SAM" id="Coils"/>
    </source>
</evidence>
<sequence length="202" mass="21736">MSEQSSMSVYLNWARERLHEMDAALASLDVKAAEAEAASKVKAQEIIADLKKRRSDLEALLKTQAEAGEAALAGAKIELDQHWAGFETQMKSFFDTAGKQAEQQQATFKDIAAAQAKAWRESADRFREAATKVTTAGTTDLDAVLTQLKSDAAQAGAHLETLKQTGSQSWSVFSAALSESRKAFDAANQAAWNALRGSGPKS</sequence>
<evidence type="ECO:0000313" key="3">
    <source>
        <dbReference type="Proteomes" id="UP000886476"/>
    </source>
</evidence>
<evidence type="ECO:0008006" key="4">
    <source>
        <dbReference type="Google" id="ProtNLM"/>
    </source>
</evidence>
<dbReference type="RefSeq" id="WP_172112875.1">
    <property type="nucleotide sequence ID" value="NZ_JABFDM010000010.1"/>
</dbReference>